<dbReference type="EMBL" id="LNQM01000003">
    <property type="protein sequence ID" value="KSU76848.1"/>
    <property type="molecule type" value="Genomic_DNA"/>
</dbReference>
<evidence type="ECO:0000256" key="1">
    <source>
        <dbReference type="SAM" id="MobiDB-lite"/>
    </source>
</evidence>
<dbReference type="Proteomes" id="UP000053199">
    <property type="component" value="Unassembled WGS sequence"/>
</dbReference>
<feature type="compositionally biased region" description="Basic residues" evidence="1">
    <location>
        <begin position="1"/>
        <end position="10"/>
    </location>
</feature>
<name>A0A0V8IQS0_9MICC</name>
<dbReference type="AlphaFoldDB" id="A0A0V8IQS0"/>
<evidence type="ECO:0000313" key="2">
    <source>
        <dbReference type="EMBL" id="KSU76848.1"/>
    </source>
</evidence>
<keyword evidence="3" id="KW-1185">Reference proteome</keyword>
<gene>
    <name evidence="2" type="ORF">AS031_09645</name>
</gene>
<comment type="caution">
    <text evidence="2">The sequence shown here is derived from an EMBL/GenBank/DDBJ whole genome shotgun (WGS) entry which is preliminary data.</text>
</comment>
<proteinExistence type="predicted"/>
<accession>A0A0V8IQS0</accession>
<protein>
    <submittedName>
        <fullName evidence="2">Uncharacterized protein</fullName>
    </submittedName>
</protein>
<dbReference type="STRING" id="993070.AS031_09645"/>
<sequence>MGLDMKRRKISFPQDGLMTAAREGSSDATGLPPVAATPQNGPAAKADVPGGRAHAGPQPVFIHSGDNMHREVD</sequence>
<feature type="region of interest" description="Disordered" evidence="1">
    <location>
        <begin position="1"/>
        <end position="73"/>
    </location>
</feature>
<organism evidence="2 3">
    <name type="scientific">Pseudarthrobacter enclensis</name>
    <dbReference type="NCBI Taxonomy" id="993070"/>
    <lineage>
        <taxon>Bacteria</taxon>
        <taxon>Bacillati</taxon>
        <taxon>Actinomycetota</taxon>
        <taxon>Actinomycetes</taxon>
        <taxon>Micrococcales</taxon>
        <taxon>Micrococcaceae</taxon>
        <taxon>Pseudarthrobacter</taxon>
    </lineage>
</organism>
<reference evidence="2 3" key="1">
    <citation type="journal article" date="2014" name="Arch. Microbiol.">
        <title>Arthrobacter enclensis sp. nov., isolated from sediment sample.</title>
        <authorList>
            <person name="Dastager S.G."/>
            <person name="Liu Q."/>
            <person name="Tang S.K."/>
            <person name="Krishnamurthi S."/>
            <person name="Lee J.C."/>
            <person name="Li W.J."/>
        </authorList>
    </citation>
    <scope>NUCLEOTIDE SEQUENCE [LARGE SCALE GENOMIC DNA]</scope>
    <source>
        <strain evidence="2 3">NIO-1008</strain>
    </source>
</reference>
<evidence type="ECO:0000313" key="3">
    <source>
        <dbReference type="Proteomes" id="UP000053199"/>
    </source>
</evidence>